<evidence type="ECO:0000313" key="4">
    <source>
        <dbReference type="EMBL" id="QGQ94053.1"/>
    </source>
</evidence>
<protein>
    <submittedName>
        <fullName evidence="4">Nitroreductase family protein</fullName>
    </submittedName>
</protein>
<evidence type="ECO:0000259" key="3">
    <source>
        <dbReference type="Pfam" id="PF00881"/>
    </source>
</evidence>
<dbReference type="PANTHER" id="PTHR43673">
    <property type="entry name" value="NAD(P)H NITROREDUCTASE YDGI-RELATED"/>
    <property type="match status" value="1"/>
</dbReference>
<feature type="domain" description="Nitroreductase" evidence="3">
    <location>
        <begin position="15"/>
        <end position="189"/>
    </location>
</feature>
<dbReference type="EMBL" id="CP034235">
    <property type="protein sequence ID" value="QGQ94053.1"/>
    <property type="molecule type" value="Genomic_DNA"/>
</dbReference>
<name>A0A6B8REW2_9BACL</name>
<dbReference type="Pfam" id="PF00881">
    <property type="entry name" value="Nitroreductase"/>
    <property type="match status" value="1"/>
</dbReference>
<dbReference type="InterPro" id="IPR000415">
    <property type="entry name" value="Nitroreductase-like"/>
</dbReference>
<organism evidence="4 5">
    <name type="scientific">Paenibacillus psychroresistens</name>
    <dbReference type="NCBI Taxonomy" id="1778678"/>
    <lineage>
        <taxon>Bacteria</taxon>
        <taxon>Bacillati</taxon>
        <taxon>Bacillota</taxon>
        <taxon>Bacilli</taxon>
        <taxon>Bacillales</taxon>
        <taxon>Paenibacillaceae</taxon>
        <taxon>Paenibacillus</taxon>
    </lineage>
</organism>
<reference evidence="5" key="1">
    <citation type="submission" date="2018-11" db="EMBL/GenBank/DDBJ databases">
        <title>Complete genome sequence of Paenibacillus sp. ML311-T8.</title>
        <authorList>
            <person name="Nam Y.-D."/>
            <person name="Kang J."/>
            <person name="Chung W.-H."/>
            <person name="Park Y.S."/>
        </authorList>
    </citation>
    <scope>NUCLEOTIDE SEQUENCE [LARGE SCALE GENOMIC DNA]</scope>
    <source>
        <strain evidence="5">ML311-T8</strain>
    </source>
</reference>
<sequence>MNQSVASSASFETVIKERRSANNFDETIKITRAELEEIFTLTKLAPSASNLQHAHYVVVDELPLKEELKAAAYNQHKVGTSAAAIVVFGDKFAYKNAPQIYEGLRDLGVLSKQEFDQTIASINSGYENQDAFQRDEAIRNASLSAMLFMLVAKDKGWDTCPMIGFDPAAVSKLLNAPDHLVPVMIITIGVEKTSHKRPRGYRKPLGEFVSYGSFQA</sequence>
<accession>A0A6B8REW2</accession>
<dbReference type="OrthoDB" id="9782629at2"/>
<dbReference type="SUPFAM" id="SSF55469">
    <property type="entry name" value="FMN-dependent nitroreductase-like"/>
    <property type="match status" value="1"/>
</dbReference>
<proteinExistence type="inferred from homology"/>
<dbReference type="KEGG" id="ppsc:EHS13_03570"/>
<dbReference type="Gene3D" id="3.40.109.10">
    <property type="entry name" value="NADH Oxidase"/>
    <property type="match status" value="1"/>
</dbReference>
<keyword evidence="2" id="KW-0560">Oxidoreductase</keyword>
<dbReference type="Proteomes" id="UP000426246">
    <property type="component" value="Chromosome"/>
</dbReference>
<dbReference type="PANTHER" id="PTHR43673:SF12">
    <property type="entry name" value="PROTEIN DRGA"/>
    <property type="match status" value="1"/>
</dbReference>
<evidence type="ECO:0000256" key="2">
    <source>
        <dbReference type="ARBA" id="ARBA00023002"/>
    </source>
</evidence>
<dbReference type="InterPro" id="IPR029479">
    <property type="entry name" value="Nitroreductase"/>
</dbReference>
<dbReference type="AlphaFoldDB" id="A0A6B8REW2"/>
<dbReference type="GO" id="GO:0016491">
    <property type="term" value="F:oxidoreductase activity"/>
    <property type="evidence" value="ECO:0007669"/>
    <property type="project" value="UniProtKB-KW"/>
</dbReference>
<gene>
    <name evidence="4" type="ORF">EHS13_03570</name>
</gene>
<comment type="similarity">
    <text evidence="1">Belongs to the nitroreductase family.</text>
</comment>
<evidence type="ECO:0000313" key="5">
    <source>
        <dbReference type="Proteomes" id="UP000426246"/>
    </source>
</evidence>
<keyword evidence="5" id="KW-1185">Reference proteome</keyword>
<evidence type="ECO:0000256" key="1">
    <source>
        <dbReference type="ARBA" id="ARBA00007118"/>
    </source>
</evidence>
<dbReference type="CDD" id="cd02137">
    <property type="entry name" value="MhqN-like"/>
    <property type="match status" value="1"/>
</dbReference>
<dbReference type="RefSeq" id="WP_155699050.1">
    <property type="nucleotide sequence ID" value="NZ_CP034235.1"/>
</dbReference>